<dbReference type="GO" id="GO:0019645">
    <property type="term" value="P:anaerobic electron transport chain"/>
    <property type="evidence" value="ECO:0007669"/>
    <property type="project" value="InterPro"/>
</dbReference>
<dbReference type="RefSeq" id="WP_168630160.1">
    <property type="nucleotide sequence ID" value="NZ_BONL01000001.1"/>
</dbReference>
<evidence type="ECO:0000256" key="1">
    <source>
        <dbReference type="SAM" id="Phobius"/>
    </source>
</evidence>
<name>A0A7X6KVZ6_9CELL</name>
<dbReference type="GO" id="GO:0005886">
    <property type="term" value="C:plasma membrane"/>
    <property type="evidence" value="ECO:0007669"/>
    <property type="project" value="TreeGrafter"/>
</dbReference>
<accession>A0A7X6KVZ6</accession>
<dbReference type="AlphaFoldDB" id="A0A7X6KVZ6"/>
<dbReference type="Proteomes" id="UP000581206">
    <property type="component" value="Unassembled WGS sequence"/>
</dbReference>
<feature type="transmembrane region" description="Helical" evidence="1">
    <location>
        <begin position="89"/>
        <end position="107"/>
    </location>
</feature>
<dbReference type="PANTHER" id="PTHR38095:SF2">
    <property type="entry name" value="ANAEROBIC DIMETHYL SULFOXIDE REDUCTASE CHAIN C"/>
    <property type="match status" value="1"/>
</dbReference>
<sequence>MNVHELPLILFTLLSQMAVGAFVVLGVVQVVARRRHDAATVDRLTTPALYAIGPVMVAALLVSMIHLGNPINALNVLNHLGSSWLSREILTGCAFTGLGAAFAICQWRGWFGPVLRQVLAAVTALVGLVFLWATANVYLIPTVPAWNSWTTPVTFFATSFLLGSLAIGTAFVCTQAVRRRRGGDPDVVVAGLIRGTLRGIGVACIVLLGVEAIAVPAWIAQVATDGSPAAAGSMATIATAGGAWLILRLALGVLGAGVLGIFLYRVAARGADRLLLIAASSAFVLVLAAEVLGRVLFFSSYGRIGI</sequence>
<keyword evidence="1" id="KW-1133">Transmembrane helix</keyword>
<organism evidence="2 3">
    <name type="scientific">Cellulomonas denverensis</name>
    <dbReference type="NCBI Taxonomy" id="264297"/>
    <lineage>
        <taxon>Bacteria</taxon>
        <taxon>Bacillati</taxon>
        <taxon>Actinomycetota</taxon>
        <taxon>Actinomycetes</taxon>
        <taxon>Micrococcales</taxon>
        <taxon>Cellulomonadaceae</taxon>
        <taxon>Cellulomonas</taxon>
    </lineage>
</organism>
<feature type="transmembrane region" description="Helical" evidence="1">
    <location>
        <begin position="243"/>
        <end position="267"/>
    </location>
</feature>
<dbReference type="GO" id="GO:0009390">
    <property type="term" value="C:dimethyl sulfoxide reductase complex"/>
    <property type="evidence" value="ECO:0007669"/>
    <property type="project" value="TreeGrafter"/>
</dbReference>
<dbReference type="EMBL" id="JAAXOX010000004">
    <property type="protein sequence ID" value="NKY23038.1"/>
    <property type="molecule type" value="Genomic_DNA"/>
</dbReference>
<reference evidence="2 3" key="1">
    <citation type="submission" date="2020-04" db="EMBL/GenBank/DDBJ databases">
        <title>MicrobeNet Type strains.</title>
        <authorList>
            <person name="Nicholson A.C."/>
        </authorList>
    </citation>
    <scope>NUCLEOTIDE SEQUENCE [LARGE SCALE GENOMIC DNA]</scope>
    <source>
        <strain evidence="2 3">ATCC BAA-788</strain>
    </source>
</reference>
<feature type="transmembrane region" description="Helical" evidence="1">
    <location>
        <begin position="153"/>
        <end position="173"/>
    </location>
</feature>
<gene>
    <name evidence="2" type="ORF">HGA03_10230</name>
</gene>
<dbReference type="Pfam" id="PF04976">
    <property type="entry name" value="DmsC"/>
    <property type="match status" value="1"/>
</dbReference>
<dbReference type="InterPro" id="IPR007059">
    <property type="entry name" value="DmsC"/>
</dbReference>
<keyword evidence="1" id="KW-0472">Membrane</keyword>
<keyword evidence="1" id="KW-0812">Transmembrane</keyword>
<dbReference type="GO" id="GO:0009389">
    <property type="term" value="F:dimethyl sulfoxide reductase activity"/>
    <property type="evidence" value="ECO:0007669"/>
    <property type="project" value="TreeGrafter"/>
</dbReference>
<evidence type="ECO:0000313" key="2">
    <source>
        <dbReference type="EMBL" id="NKY23038.1"/>
    </source>
</evidence>
<feature type="transmembrane region" description="Helical" evidence="1">
    <location>
        <begin position="200"/>
        <end position="223"/>
    </location>
</feature>
<feature type="transmembrane region" description="Helical" evidence="1">
    <location>
        <begin position="274"/>
        <end position="297"/>
    </location>
</feature>
<keyword evidence="3" id="KW-1185">Reference proteome</keyword>
<feature type="transmembrane region" description="Helical" evidence="1">
    <location>
        <begin position="119"/>
        <end position="141"/>
    </location>
</feature>
<evidence type="ECO:0000313" key="3">
    <source>
        <dbReference type="Proteomes" id="UP000581206"/>
    </source>
</evidence>
<proteinExistence type="predicted"/>
<feature type="transmembrane region" description="Helical" evidence="1">
    <location>
        <begin position="6"/>
        <end position="28"/>
    </location>
</feature>
<dbReference type="PANTHER" id="PTHR38095">
    <property type="entry name" value="ANAEROBIC DIMETHYL SULFOXIDE REDUCTASE CHAIN YNFH"/>
    <property type="match status" value="1"/>
</dbReference>
<comment type="caution">
    <text evidence="2">The sequence shown here is derived from an EMBL/GenBank/DDBJ whole genome shotgun (WGS) entry which is preliminary data.</text>
</comment>
<feature type="transmembrane region" description="Helical" evidence="1">
    <location>
        <begin position="48"/>
        <end position="69"/>
    </location>
</feature>
<protein>
    <submittedName>
        <fullName evidence="2">Dimethyl sulfoxide reductase anchor subunit</fullName>
    </submittedName>
</protein>